<organism evidence="3 4">
    <name type="scientific">Gordonia westfalica</name>
    <dbReference type="NCBI Taxonomy" id="158898"/>
    <lineage>
        <taxon>Bacteria</taxon>
        <taxon>Bacillati</taxon>
        <taxon>Actinomycetota</taxon>
        <taxon>Actinomycetes</taxon>
        <taxon>Mycobacteriales</taxon>
        <taxon>Gordoniaceae</taxon>
        <taxon>Gordonia</taxon>
    </lineage>
</organism>
<dbReference type="EMBL" id="FNLM01000036">
    <property type="protein sequence ID" value="SDU80592.1"/>
    <property type="molecule type" value="Genomic_DNA"/>
</dbReference>
<accession>A0A1H2LIC5</accession>
<keyword evidence="1" id="KW-0378">Hydrolase</keyword>
<evidence type="ECO:0000313" key="4">
    <source>
        <dbReference type="Proteomes" id="UP000183180"/>
    </source>
</evidence>
<dbReference type="InterPro" id="IPR000868">
    <property type="entry name" value="Isochorismatase-like_dom"/>
</dbReference>
<protein>
    <submittedName>
        <fullName evidence="3">Nicotinamidase-related amidase</fullName>
    </submittedName>
</protein>
<dbReference type="AlphaFoldDB" id="A0A1H2LIC5"/>
<dbReference type="STRING" id="158898.SAMN04488548_136396"/>
<evidence type="ECO:0000256" key="1">
    <source>
        <dbReference type="ARBA" id="ARBA00022801"/>
    </source>
</evidence>
<evidence type="ECO:0000313" key="3">
    <source>
        <dbReference type="EMBL" id="SDU80592.1"/>
    </source>
</evidence>
<reference evidence="3 4" key="1">
    <citation type="submission" date="2016-10" db="EMBL/GenBank/DDBJ databases">
        <authorList>
            <person name="de Groot N.N."/>
        </authorList>
    </citation>
    <scope>NUCLEOTIDE SEQUENCE [LARGE SCALE GENOMIC DNA]</scope>
    <source>
        <strain evidence="3 4">DSM 44215</strain>
    </source>
</reference>
<dbReference type="RefSeq" id="WP_074853744.1">
    <property type="nucleotide sequence ID" value="NZ_FNLM01000036.1"/>
</dbReference>
<name>A0A1H2LIC5_9ACTN</name>
<feature type="domain" description="Isochorismatase-like" evidence="2">
    <location>
        <begin position="37"/>
        <end position="210"/>
    </location>
</feature>
<dbReference type="InterPro" id="IPR036380">
    <property type="entry name" value="Isochorismatase-like_sf"/>
</dbReference>
<proteinExistence type="predicted"/>
<dbReference type="GO" id="GO:0016787">
    <property type="term" value="F:hydrolase activity"/>
    <property type="evidence" value="ECO:0007669"/>
    <property type="project" value="UniProtKB-KW"/>
</dbReference>
<gene>
    <name evidence="3" type="ORF">SAMN04488548_136396</name>
</gene>
<dbReference type="OrthoDB" id="7500697at2"/>
<dbReference type="Pfam" id="PF00857">
    <property type="entry name" value="Isochorismatase"/>
    <property type="match status" value="1"/>
</dbReference>
<sequence length="227" mass="24296">MSETSAPASPRLGRAEQATDYAQAGFGQELLPGERPALVLVDPARAYIDPDCALYAGVEENVEAMRALLASARAAGIPVIVTEVRLRRDGADAGIFFRKAGTLKAFCEGSPFGEFIDGLAPLPDELLVTKKYASAFFGTSLNSYLTSLRIDTVFLAGLSTSGCVRATALDTMQHGFIPIVVEEAVGDRDPAIHHANLFDMQQKMAEVWSLARTQEFLGRLTAPSTDG</sequence>
<dbReference type="PANTHER" id="PTHR43540">
    <property type="entry name" value="PEROXYUREIDOACRYLATE/UREIDOACRYLATE AMIDOHYDROLASE-RELATED"/>
    <property type="match status" value="1"/>
</dbReference>
<dbReference type="Gene3D" id="3.40.50.850">
    <property type="entry name" value="Isochorismatase-like"/>
    <property type="match status" value="1"/>
</dbReference>
<evidence type="ECO:0000259" key="2">
    <source>
        <dbReference type="Pfam" id="PF00857"/>
    </source>
</evidence>
<dbReference type="SUPFAM" id="SSF52499">
    <property type="entry name" value="Isochorismatase-like hydrolases"/>
    <property type="match status" value="1"/>
</dbReference>
<dbReference type="PANTHER" id="PTHR43540:SF1">
    <property type="entry name" value="ISOCHORISMATASE HYDROLASE"/>
    <property type="match status" value="1"/>
</dbReference>
<dbReference type="Proteomes" id="UP000183180">
    <property type="component" value="Unassembled WGS sequence"/>
</dbReference>
<dbReference type="InterPro" id="IPR050272">
    <property type="entry name" value="Isochorismatase-like_hydrls"/>
</dbReference>